<dbReference type="EMBL" id="BAABCQ010000196">
    <property type="protein sequence ID" value="GAA4008779.1"/>
    <property type="molecule type" value="Genomic_DNA"/>
</dbReference>
<gene>
    <name evidence="2" type="ORF">GCM10022384_63100</name>
</gene>
<keyword evidence="3" id="KW-1185">Reference proteome</keyword>
<protein>
    <submittedName>
        <fullName evidence="2">Uncharacterized protein</fullName>
    </submittedName>
</protein>
<dbReference type="InterPro" id="IPR013493">
    <property type="entry name" value="CHP02677"/>
</dbReference>
<evidence type="ECO:0000256" key="1">
    <source>
        <dbReference type="SAM" id="MobiDB-lite"/>
    </source>
</evidence>
<name>A0ABP7S9P3_9ACTN</name>
<sequence length="75" mass="7962">MRVRGEMTAATTLRSPTSPPNAPLYRQVMRTFLAAKERLAVHLRPEDVCAALHAASRPADPDAVTDARPPAAAGA</sequence>
<accession>A0ABP7S9P3</accession>
<feature type="region of interest" description="Disordered" evidence="1">
    <location>
        <begin position="1"/>
        <end position="22"/>
    </location>
</feature>
<evidence type="ECO:0000313" key="2">
    <source>
        <dbReference type="EMBL" id="GAA4008779.1"/>
    </source>
</evidence>
<dbReference type="Pfam" id="PF09660">
    <property type="entry name" value="DUF2397"/>
    <property type="match status" value="1"/>
</dbReference>
<proteinExistence type="predicted"/>
<organism evidence="2 3">
    <name type="scientific">Streptomyces marokkonensis</name>
    <dbReference type="NCBI Taxonomy" id="324855"/>
    <lineage>
        <taxon>Bacteria</taxon>
        <taxon>Bacillati</taxon>
        <taxon>Actinomycetota</taxon>
        <taxon>Actinomycetes</taxon>
        <taxon>Kitasatosporales</taxon>
        <taxon>Streptomycetaceae</taxon>
        <taxon>Streptomyces</taxon>
    </lineage>
</organism>
<evidence type="ECO:0000313" key="3">
    <source>
        <dbReference type="Proteomes" id="UP001500034"/>
    </source>
</evidence>
<feature type="region of interest" description="Disordered" evidence="1">
    <location>
        <begin position="55"/>
        <end position="75"/>
    </location>
</feature>
<comment type="caution">
    <text evidence="2">The sequence shown here is derived from an EMBL/GenBank/DDBJ whole genome shotgun (WGS) entry which is preliminary data.</text>
</comment>
<reference evidence="3" key="1">
    <citation type="journal article" date="2019" name="Int. J. Syst. Evol. Microbiol.">
        <title>The Global Catalogue of Microorganisms (GCM) 10K type strain sequencing project: providing services to taxonomists for standard genome sequencing and annotation.</title>
        <authorList>
            <consortium name="The Broad Institute Genomics Platform"/>
            <consortium name="The Broad Institute Genome Sequencing Center for Infectious Disease"/>
            <person name="Wu L."/>
            <person name="Ma J."/>
        </authorList>
    </citation>
    <scope>NUCLEOTIDE SEQUENCE [LARGE SCALE GENOMIC DNA]</scope>
    <source>
        <strain evidence="3">JCM 17027</strain>
    </source>
</reference>
<dbReference type="Proteomes" id="UP001500034">
    <property type="component" value="Unassembled WGS sequence"/>
</dbReference>